<dbReference type="PROSITE" id="PS51186">
    <property type="entry name" value="GNAT"/>
    <property type="match status" value="1"/>
</dbReference>
<evidence type="ECO:0000259" key="1">
    <source>
        <dbReference type="PROSITE" id="PS51186"/>
    </source>
</evidence>
<sequence>MDSGKKKILPNGWRYAEEGDSILLAGLERRIFSDSAWSERSVRSHLESNPAWISENTGYLLFLELGDACELLRIGILPEKRKEGEAEKILKSLCDSYSEVLLEVSNTNSPALALYRKLGFVEVGRRKSYYSPGEDAILMKRSGIISA</sequence>
<dbReference type="InterPro" id="IPR016181">
    <property type="entry name" value="Acyl_CoA_acyltransferase"/>
</dbReference>
<protein>
    <submittedName>
        <fullName evidence="2">GNAT family N-acetyltransferase</fullName>
    </submittedName>
</protein>
<dbReference type="SUPFAM" id="SSF55729">
    <property type="entry name" value="Acyl-CoA N-acyltransferases (Nat)"/>
    <property type="match status" value="1"/>
</dbReference>
<name>A0A2M9ZG00_9LEPT</name>
<dbReference type="Gene3D" id="3.40.630.30">
    <property type="match status" value="1"/>
</dbReference>
<accession>A0A2M9ZG00</accession>
<dbReference type="EMBL" id="NPDT01000001">
    <property type="protein sequence ID" value="PJZ67352.1"/>
    <property type="molecule type" value="Genomic_DNA"/>
</dbReference>
<dbReference type="AlphaFoldDB" id="A0A2M9ZG00"/>
<dbReference type="Pfam" id="PF00583">
    <property type="entry name" value="Acetyltransf_1"/>
    <property type="match status" value="1"/>
</dbReference>
<feature type="domain" description="N-acetyltransferase" evidence="1">
    <location>
        <begin position="11"/>
        <end position="144"/>
    </location>
</feature>
<dbReference type="InterPro" id="IPR000182">
    <property type="entry name" value="GNAT_dom"/>
</dbReference>
<dbReference type="RefSeq" id="WP_100757852.1">
    <property type="nucleotide sequence ID" value="NZ_NPDT01000001.1"/>
</dbReference>
<gene>
    <name evidence="2" type="ORF">CH371_04750</name>
</gene>
<reference evidence="2 3" key="1">
    <citation type="submission" date="2017-07" db="EMBL/GenBank/DDBJ databases">
        <title>Leptospira spp. isolated from tropical soils.</title>
        <authorList>
            <person name="Thibeaux R."/>
            <person name="Iraola G."/>
            <person name="Ferres I."/>
            <person name="Bierque E."/>
            <person name="Girault D."/>
            <person name="Soupe-Gilbert M.-E."/>
            <person name="Picardeau M."/>
            <person name="Goarant C."/>
        </authorList>
    </citation>
    <scope>NUCLEOTIDE SEQUENCE [LARGE SCALE GENOMIC DNA]</scope>
    <source>
        <strain evidence="2 3">FH2-C-A2</strain>
    </source>
</reference>
<comment type="caution">
    <text evidence="2">The sequence shown here is derived from an EMBL/GenBank/DDBJ whole genome shotgun (WGS) entry which is preliminary data.</text>
</comment>
<organism evidence="2 3">
    <name type="scientific">Leptospira wolffii</name>
    <dbReference type="NCBI Taxonomy" id="409998"/>
    <lineage>
        <taxon>Bacteria</taxon>
        <taxon>Pseudomonadati</taxon>
        <taxon>Spirochaetota</taxon>
        <taxon>Spirochaetia</taxon>
        <taxon>Leptospirales</taxon>
        <taxon>Leptospiraceae</taxon>
        <taxon>Leptospira</taxon>
    </lineage>
</organism>
<evidence type="ECO:0000313" key="2">
    <source>
        <dbReference type="EMBL" id="PJZ67352.1"/>
    </source>
</evidence>
<proteinExistence type="predicted"/>
<dbReference type="GO" id="GO:0016747">
    <property type="term" value="F:acyltransferase activity, transferring groups other than amino-acyl groups"/>
    <property type="evidence" value="ECO:0007669"/>
    <property type="project" value="InterPro"/>
</dbReference>
<evidence type="ECO:0000313" key="3">
    <source>
        <dbReference type="Proteomes" id="UP000231912"/>
    </source>
</evidence>
<dbReference type="Proteomes" id="UP000231912">
    <property type="component" value="Unassembled WGS sequence"/>
</dbReference>
<keyword evidence="2" id="KW-0808">Transferase</keyword>